<dbReference type="EnsemblMetazoa" id="AEPI004809-RA">
    <property type="protein sequence ID" value="AEPI004809-PA"/>
    <property type="gene ID" value="AEPI004809"/>
</dbReference>
<dbReference type="STRING" id="199890.A0A182PD04"/>
<dbReference type="InterPro" id="IPR000086">
    <property type="entry name" value="NUDIX_hydrolase_dom"/>
</dbReference>
<dbReference type="Proteomes" id="UP000075885">
    <property type="component" value="Unassembled WGS sequence"/>
</dbReference>
<dbReference type="PROSITE" id="PS51462">
    <property type="entry name" value="NUDIX"/>
    <property type="match status" value="1"/>
</dbReference>
<sequence length="414" mass="46721">MTTASDDGPSDTKMSRLLKLAQKFNCFYLNGFMKGDCRPFVVDGHQVGLVSQNVIEQLLKYPEVFHIRAPEHGKQNIVELNPAFRDYNTRSQQVDRILREFREQGMFVALKGWRDECYDVKSSTGSLLKMDRSATCLFGVRNYGVEINGYVRHPTKGLCIWLQQRSDTKQTWPGKWDNMVSGGLAVGYGVLETAIKEAAEEASIPGHLIKNLVSAGCVSFFFESERGLFPNTEFVYDLELPEDFVPDNSDGEVQNFQLLPAHECLERVFMPDFKTTSCPVVIDFLIRHGIITPENESNFTQVIELLHVPLQSLYTYRTPNEGTANAKPAITNQRDLNSSNNKNSIENVLLCRRLLRGRVEPVLRNGNVNRDGQTDQRRQPGRVLQHDAGCNAQTEVGEVARKVGILVAPLVRRI</sequence>
<reference evidence="2" key="2">
    <citation type="submission" date="2020-05" db="UniProtKB">
        <authorList>
            <consortium name="EnsemblMetazoa"/>
        </authorList>
    </citation>
    <scope>IDENTIFICATION</scope>
    <source>
        <strain evidence="2">Epiroticus2</strain>
    </source>
</reference>
<evidence type="ECO:0000313" key="3">
    <source>
        <dbReference type="Proteomes" id="UP000075885"/>
    </source>
</evidence>
<dbReference type="InterPro" id="IPR015797">
    <property type="entry name" value="NUDIX_hydrolase-like_dom_sf"/>
</dbReference>
<dbReference type="FunFam" id="3.90.79.10:FF:000019">
    <property type="entry name" value="Thiamin pyrophosphokinase, putative"/>
    <property type="match status" value="1"/>
</dbReference>
<dbReference type="Pfam" id="PF15916">
    <property type="entry name" value="DUF4743"/>
    <property type="match status" value="1"/>
</dbReference>
<evidence type="ECO:0000313" key="2">
    <source>
        <dbReference type="EnsemblMetazoa" id="AEPI004809-PA"/>
    </source>
</evidence>
<dbReference type="Pfam" id="PF00293">
    <property type="entry name" value="NUDIX"/>
    <property type="match status" value="1"/>
</dbReference>
<reference evidence="3" key="1">
    <citation type="submission" date="2013-03" db="EMBL/GenBank/DDBJ databases">
        <title>The Genome Sequence of Anopheles epiroticus epiroticus2.</title>
        <authorList>
            <consortium name="The Broad Institute Genomics Platform"/>
            <person name="Neafsey D.E."/>
            <person name="Howell P."/>
            <person name="Walker B."/>
            <person name="Young S.K."/>
            <person name="Zeng Q."/>
            <person name="Gargeya S."/>
            <person name="Fitzgerald M."/>
            <person name="Haas B."/>
            <person name="Abouelleil A."/>
            <person name="Allen A.W."/>
            <person name="Alvarado L."/>
            <person name="Arachchi H.M."/>
            <person name="Berlin A.M."/>
            <person name="Chapman S.B."/>
            <person name="Gainer-Dewar J."/>
            <person name="Goldberg J."/>
            <person name="Griggs A."/>
            <person name="Gujja S."/>
            <person name="Hansen M."/>
            <person name="Howarth C."/>
            <person name="Imamovic A."/>
            <person name="Ireland A."/>
            <person name="Larimer J."/>
            <person name="McCowan C."/>
            <person name="Murphy C."/>
            <person name="Pearson M."/>
            <person name="Poon T.W."/>
            <person name="Priest M."/>
            <person name="Roberts A."/>
            <person name="Saif S."/>
            <person name="Shea T."/>
            <person name="Sisk P."/>
            <person name="Sykes S."/>
            <person name="Wortman J."/>
            <person name="Nusbaum C."/>
            <person name="Birren B."/>
        </authorList>
    </citation>
    <scope>NUCLEOTIDE SEQUENCE [LARGE SCALE GENOMIC DNA]</scope>
    <source>
        <strain evidence="3">Epiroticus2</strain>
    </source>
</reference>
<organism evidence="2 3">
    <name type="scientific">Anopheles epiroticus</name>
    <dbReference type="NCBI Taxonomy" id="199890"/>
    <lineage>
        <taxon>Eukaryota</taxon>
        <taxon>Metazoa</taxon>
        <taxon>Ecdysozoa</taxon>
        <taxon>Arthropoda</taxon>
        <taxon>Hexapoda</taxon>
        <taxon>Insecta</taxon>
        <taxon>Pterygota</taxon>
        <taxon>Neoptera</taxon>
        <taxon>Endopterygota</taxon>
        <taxon>Diptera</taxon>
        <taxon>Nematocera</taxon>
        <taxon>Culicoidea</taxon>
        <taxon>Culicidae</taxon>
        <taxon>Anophelinae</taxon>
        <taxon>Anopheles</taxon>
    </lineage>
</organism>
<dbReference type="SUPFAM" id="SSF55811">
    <property type="entry name" value="Nudix"/>
    <property type="match status" value="1"/>
</dbReference>
<name>A0A182PD04_9DIPT</name>
<dbReference type="CDD" id="cd03676">
    <property type="entry name" value="NUDIX_Tnr3_like"/>
    <property type="match status" value="1"/>
</dbReference>
<dbReference type="GO" id="GO:0044715">
    <property type="term" value="F:8-oxo-dGDP phosphatase activity"/>
    <property type="evidence" value="ECO:0007669"/>
    <property type="project" value="TreeGrafter"/>
</dbReference>
<proteinExistence type="predicted"/>
<keyword evidence="3" id="KW-1185">Reference proteome</keyword>
<dbReference type="Gene3D" id="3.90.79.10">
    <property type="entry name" value="Nucleoside Triphosphate Pyrophosphohydrolase"/>
    <property type="match status" value="1"/>
</dbReference>
<dbReference type="PANTHER" id="PTHR13622">
    <property type="entry name" value="THIAMIN PYROPHOSPHOKINASE"/>
    <property type="match status" value="1"/>
</dbReference>
<protein>
    <recommendedName>
        <fullName evidence="1">Nudix hydrolase domain-containing protein</fullName>
    </recommendedName>
</protein>
<dbReference type="PANTHER" id="PTHR13622:SF8">
    <property type="entry name" value="THIAMIN PYROPHOSPHOKINASE 1"/>
    <property type="match status" value="1"/>
</dbReference>
<accession>A0A182PD04</accession>
<dbReference type="InterPro" id="IPR031804">
    <property type="entry name" value="DUF4743"/>
</dbReference>
<dbReference type="AlphaFoldDB" id="A0A182PD04"/>
<dbReference type="VEuPathDB" id="VectorBase:AEPI004809"/>
<feature type="domain" description="Nudix hydrolase" evidence="1">
    <location>
        <begin position="142"/>
        <end position="283"/>
    </location>
</feature>
<evidence type="ECO:0000259" key="1">
    <source>
        <dbReference type="PROSITE" id="PS51462"/>
    </source>
</evidence>